<organism evidence="7 8">
    <name type="scientific">Mollisia scopiformis</name>
    <name type="common">Conifer needle endophyte fungus</name>
    <name type="synonym">Phialocephala scopiformis</name>
    <dbReference type="NCBI Taxonomy" id="149040"/>
    <lineage>
        <taxon>Eukaryota</taxon>
        <taxon>Fungi</taxon>
        <taxon>Dikarya</taxon>
        <taxon>Ascomycota</taxon>
        <taxon>Pezizomycotina</taxon>
        <taxon>Leotiomycetes</taxon>
        <taxon>Helotiales</taxon>
        <taxon>Mollisiaceae</taxon>
        <taxon>Mollisia</taxon>
    </lineage>
</organism>
<feature type="binding site" description="axial binding residue" evidence="5">
    <location>
        <position position="449"/>
    </location>
    <ligand>
        <name>heme</name>
        <dbReference type="ChEBI" id="CHEBI:30413"/>
    </ligand>
    <ligandPart>
        <name>Fe</name>
        <dbReference type="ChEBI" id="CHEBI:18248"/>
    </ligandPart>
</feature>
<dbReference type="OrthoDB" id="1470350at2759"/>
<keyword evidence="6" id="KW-1133">Transmembrane helix</keyword>
<dbReference type="InParanoid" id="A0A132B7B5"/>
<protein>
    <submittedName>
        <fullName evidence="7">Cytochrome P450</fullName>
    </submittedName>
</protein>
<evidence type="ECO:0000256" key="4">
    <source>
        <dbReference type="ARBA" id="ARBA00023004"/>
    </source>
</evidence>
<dbReference type="EMBL" id="KQ947436">
    <property type="protein sequence ID" value="KUJ08300.1"/>
    <property type="molecule type" value="Genomic_DNA"/>
</dbReference>
<evidence type="ECO:0000313" key="7">
    <source>
        <dbReference type="EMBL" id="KUJ08300.1"/>
    </source>
</evidence>
<dbReference type="Pfam" id="PF00067">
    <property type="entry name" value="p450"/>
    <property type="match status" value="1"/>
</dbReference>
<dbReference type="AlphaFoldDB" id="A0A132B7B5"/>
<dbReference type="GO" id="GO:0020037">
    <property type="term" value="F:heme binding"/>
    <property type="evidence" value="ECO:0007669"/>
    <property type="project" value="InterPro"/>
</dbReference>
<evidence type="ECO:0000256" key="2">
    <source>
        <dbReference type="ARBA" id="ARBA00010617"/>
    </source>
</evidence>
<comment type="similarity">
    <text evidence="2">Belongs to the cytochrome P450 family.</text>
</comment>
<evidence type="ECO:0000256" key="5">
    <source>
        <dbReference type="PIRSR" id="PIRSR602403-1"/>
    </source>
</evidence>
<keyword evidence="4 5" id="KW-0408">Iron</keyword>
<keyword evidence="6" id="KW-0472">Membrane</keyword>
<dbReference type="SUPFAM" id="SSF48264">
    <property type="entry name" value="Cytochrome P450"/>
    <property type="match status" value="1"/>
</dbReference>
<keyword evidence="6" id="KW-0812">Transmembrane</keyword>
<name>A0A132B7B5_MOLSC</name>
<accession>A0A132B7B5</accession>
<evidence type="ECO:0000256" key="3">
    <source>
        <dbReference type="ARBA" id="ARBA00022723"/>
    </source>
</evidence>
<comment type="cofactor">
    <cofactor evidence="1 5">
        <name>heme</name>
        <dbReference type="ChEBI" id="CHEBI:30413"/>
    </cofactor>
</comment>
<dbReference type="GO" id="GO:0016705">
    <property type="term" value="F:oxidoreductase activity, acting on paired donors, with incorporation or reduction of molecular oxygen"/>
    <property type="evidence" value="ECO:0007669"/>
    <property type="project" value="InterPro"/>
</dbReference>
<sequence>MSSATDNLNILAKAIYGVLIASVLGLVSFGVIRLSCVEDVEPGEPPVVYSRIPFIGHMIGLLSQHNNYFTYISERYKGPIYTVKIFSSRIYIIQSPDLAQAAFRQSKEIDFNAIKAWGCRAIDYDQHGIDIVAFRPEKGEGAYMIDLHNEMHSSLAQGPSLLETNARVLNYLAKSLNAVHAGSKRHQLFRWLRDEYTIASAGTLYGLSNPVSDNPSLIQSIWDFERDLGLLVLNFHPRFTAPKGYDGRNVVLPAFLKYYEEGLDKNANGLVQGRARAARQWGLTNEEIAKAEITIIMAAGTNTVPSVFYMICYIFSKPDLINPLREEVGKLMTRKTRDGGEVESLNISQLQSDCPLLTACFHETLRLNKTGASVRTILEDVKLDNQYFLKKGAFLQIPTGVMQADLKTWGPDAKEFNPRRFLNQDSLSKEAKKAQAQAYIPWGGGKNLCPGRHLAFTEIVAFVAVLVYGFELSMSDGSVMRVPKGEFQKLGVASISPEKDLDVLIQRRKGFEDAIWAFDV</sequence>
<reference evidence="7 8" key="1">
    <citation type="submission" date="2015-10" db="EMBL/GenBank/DDBJ databases">
        <title>Full genome of DAOMC 229536 Phialocephala scopiformis, a fungal endophyte of spruce producing the potent anti-insectan compound rugulosin.</title>
        <authorList>
            <consortium name="DOE Joint Genome Institute"/>
            <person name="Walker A.K."/>
            <person name="Frasz S.L."/>
            <person name="Seifert K.A."/>
            <person name="Miller J.D."/>
            <person name="Mondo S.J."/>
            <person name="Labutti K."/>
            <person name="Lipzen A."/>
            <person name="Dockter R."/>
            <person name="Kennedy M."/>
            <person name="Grigoriev I.V."/>
            <person name="Spatafora J.W."/>
        </authorList>
    </citation>
    <scope>NUCLEOTIDE SEQUENCE [LARGE SCALE GENOMIC DNA]</scope>
    <source>
        <strain evidence="7 8">CBS 120377</strain>
    </source>
</reference>
<dbReference type="GO" id="GO:0004497">
    <property type="term" value="F:monooxygenase activity"/>
    <property type="evidence" value="ECO:0007669"/>
    <property type="project" value="InterPro"/>
</dbReference>
<dbReference type="KEGG" id="psco:LY89DRAFT_677170"/>
<dbReference type="GO" id="GO:0005506">
    <property type="term" value="F:iron ion binding"/>
    <property type="evidence" value="ECO:0007669"/>
    <property type="project" value="InterPro"/>
</dbReference>
<dbReference type="STRING" id="149040.A0A132B7B5"/>
<dbReference type="GeneID" id="28823387"/>
<evidence type="ECO:0000256" key="1">
    <source>
        <dbReference type="ARBA" id="ARBA00001971"/>
    </source>
</evidence>
<feature type="transmembrane region" description="Helical" evidence="6">
    <location>
        <begin position="12"/>
        <end position="32"/>
    </location>
</feature>
<proteinExistence type="inferred from homology"/>
<keyword evidence="3 5" id="KW-0479">Metal-binding</keyword>
<gene>
    <name evidence="7" type="ORF">LY89DRAFT_677170</name>
</gene>
<keyword evidence="5" id="KW-0349">Heme</keyword>
<dbReference type="CDD" id="cd11040">
    <property type="entry name" value="CYP7_CYP8-like"/>
    <property type="match status" value="1"/>
</dbReference>
<evidence type="ECO:0000256" key="6">
    <source>
        <dbReference type="SAM" id="Phobius"/>
    </source>
</evidence>
<dbReference type="InterPro" id="IPR002403">
    <property type="entry name" value="Cyt_P450_E_grp-IV"/>
</dbReference>
<keyword evidence="8" id="KW-1185">Reference proteome</keyword>
<dbReference type="PANTHER" id="PTHR47582">
    <property type="entry name" value="P450, PUTATIVE (EUROFUNG)-RELATED"/>
    <property type="match status" value="1"/>
</dbReference>
<dbReference type="RefSeq" id="XP_018062655.1">
    <property type="nucleotide sequence ID" value="XM_018213661.1"/>
</dbReference>
<dbReference type="Gene3D" id="1.10.630.10">
    <property type="entry name" value="Cytochrome P450"/>
    <property type="match status" value="1"/>
</dbReference>
<dbReference type="PRINTS" id="PR00465">
    <property type="entry name" value="EP450IV"/>
</dbReference>
<evidence type="ECO:0000313" key="8">
    <source>
        <dbReference type="Proteomes" id="UP000070700"/>
    </source>
</evidence>
<dbReference type="InterPro" id="IPR001128">
    <property type="entry name" value="Cyt_P450"/>
</dbReference>
<dbReference type="InterPro" id="IPR036396">
    <property type="entry name" value="Cyt_P450_sf"/>
</dbReference>
<dbReference type="Proteomes" id="UP000070700">
    <property type="component" value="Unassembled WGS sequence"/>
</dbReference>
<dbReference type="PANTHER" id="PTHR47582:SF1">
    <property type="entry name" value="P450, PUTATIVE (EUROFUNG)-RELATED"/>
    <property type="match status" value="1"/>
</dbReference>
<dbReference type="InterPro" id="IPR053007">
    <property type="entry name" value="CYP450_monoxygenase_sec-met"/>
</dbReference>